<keyword evidence="2" id="KW-1185">Reference proteome</keyword>
<dbReference type="Gene3D" id="3.30.1490.300">
    <property type="match status" value="1"/>
</dbReference>
<evidence type="ECO:0000313" key="1">
    <source>
        <dbReference type="EMBL" id="SJL83724.1"/>
    </source>
</evidence>
<dbReference type="STRING" id="1918946.VPAL9027_01702"/>
<name>A0A1R4B475_9VIBR</name>
<proteinExistence type="predicted"/>
<dbReference type="Pfam" id="PF11104">
    <property type="entry name" value="PilM_2"/>
    <property type="match status" value="1"/>
</dbReference>
<gene>
    <name evidence="1" type="ORF">VPAL9027_01702</name>
</gene>
<dbReference type="Proteomes" id="UP000189475">
    <property type="component" value="Unassembled WGS sequence"/>
</dbReference>
<dbReference type="RefSeq" id="WP_159439121.1">
    <property type="nucleotide sequence ID" value="NZ_AP024887.1"/>
</dbReference>
<dbReference type="PANTHER" id="PTHR32432:SF3">
    <property type="entry name" value="ETHANOLAMINE UTILIZATION PROTEIN EUTJ"/>
    <property type="match status" value="1"/>
</dbReference>
<evidence type="ECO:0000313" key="2">
    <source>
        <dbReference type="Proteomes" id="UP000189475"/>
    </source>
</evidence>
<sequence>MGISSRVTGIDFGHHSIKAVTLTPSSHHTYNVVACSELPVPDCIFADNGMLGYQKIVKKLKELKKTFPRFSRKVAITLSDSAIITKELQLDSYENPDEKLLAIMSEQCGILPEELAIDYLALPYEANLSGFGPTYRVFATRKTLINNRVKALKAAGLIPYLINSHSQGLLQLYQSLSRGSTLATSVLLYIGHKQATLCFCSQSQDLCFHTFSYAAFEPSASVVYPQEWLTRITPSIQRFQSLYMRAAPQCVWIAGIGSDDGQAVARLGRQLDWPCQMLSWNGFLHHVEHHPRCNARFAGAVGIAMQGLCWQRNHHA</sequence>
<accession>A0A1R4B475</accession>
<dbReference type="AlphaFoldDB" id="A0A1R4B475"/>
<organism evidence="1 2">
    <name type="scientific">Vibrio palustris</name>
    <dbReference type="NCBI Taxonomy" id="1918946"/>
    <lineage>
        <taxon>Bacteria</taxon>
        <taxon>Pseudomonadati</taxon>
        <taxon>Pseudomonadota</taxon>
        <taxon>Gammaproteobacteria</taxon>
        <taxon>Vibrionales</taxon>
        <taxon>Vibrionaceae</taxon>
        <taxon>Vibrio</taxon>
    </lineage>
</organism>
<dbReference type="InterPro" id="IPR050696">
    <property type="entry name" value="FtsA/MreB"/>
</dbReference>
<dbReference type="Gene3D" id="3.30.420.40">
    <property type="match status" value="2"/>
</dbReference>
<protein>
    <submittedName>
        <fullName evidence="1">Competence protein A</fullName>
    </submittedName>
</protein>
<dbReference type="InterPro" id="IPR005883">
    <property type="entry name" value="PilM"/>
</dbReference>
<dbReference type="PANTHER" id="PTHR32432">
    <property type="entry name" value="CELL DIVISION PROTEIN FTSA-RELATED"/>
    <property type="match status" value="1"/>
</dbReference>
<reference evidence="1 2" key="1">
    <citation type="submission" date="2017-02" db="EMBL/GenBank/DDBJ databases">
        <authorList>
            <person name="Peterson S.W."/>
        </authorList>
    </citation>
    <scope>NUCLEOTIDE SEQUENCE [LARGE SCALE GENOMIC DNA]</scope>
    <source>
        <strain evidence="1 2">CECT 9027</strain>
    </source>
</reference>
<dbReference type="OrthoDB" id="9773403at2"/>
<dbReference type="EMBL" id="FUFT01000004">
    <property type="protein sequence ID" value="SJL83724.1"/>
    <property type="molecule type" value="Genomic_DNA"/>
</dbReference>